<name>A0ABY6HVB9_9ARCH</name>
<evidence type="ECO:0000259" key="2">
    <source>
        <dbReference type="SMART" id="SM00327"/>
    </source>
</evidence>
<feature type="compositionally biased region" description="Polar residues" evidence="1">
    <location>
        <begin position="256"/>
        <end position="273"/>
    </location>
</feature>
<dbReference type="Gene3D" id="3.40.50.410">
    <property type="entry name" value="von Willebrand factor, type A domain"/>
    <property type="match status" value="1"/>
</dbReference>
<protein>
    <recommendedName>
        <fullName evidence="2">VWFA domain-containing protein</fullName>
    </recommendedName>
</protein>
<dbReference type="SMART" id="SM00327">
    <property type="entry name" value="VWA"/>
    <property type="match status" value="1"/>
</dbReference>
<organism evidence="3 4">
    <name type="scientific">Candidatus Lokiarchaeum ossiferum</name>
    <dbReference type="NCBI Taxonomy" id="2951803"/>
    <lineage>
        <taxon>Archaea</taxon>
        <taxon>Promethearchaeati</taxon>
        <taxon>Promethearchaeota</taxon>
        <taxon>Promethearchaeia</taxon>
        <taxon>Promethearchaeales</taxon>
        <taxon>Promethearchaeaceae</taxon>
        <taxon>Candidatus Lokiarchaeum</taxon>
    </lineage>
</organism>
<feature type="region of interest" description="Disordered" evidence="1">
    <location>
        <begin position="231"/>
        <end position="285"/>
    </location>
</feature>
<dbReference type="InterPro" id="IPR002035">
    <property type="entry name" value="VWF_A"/>
</dbReference>
<dbReference type="EMBL" id="CP104013">
    <property type="protein sequence ID" value="UYP47462.1"/>
    <property type="molecule type" value="Genomic_DNA"/>
</dbReference>
<dbReference type="CDD" id="cd00198">
    <property type="entry name" value="vWFA"/>
    <property type="match status" value="1"/>
</dbReference>
<dbReference type="InterPro" id="IPR036465">
    <property type="entry name" value="vWFA_dom_sf"/>
</dbReference>
<keyword evidence="4" id="KW-1185">Reference proteome</keyword>
<proteinExistence type="predicted"/>
<evidence type="ECO:0000313" key="4">
    <source>
        <dbReference type="Proteomes" id="UP001208689"/>
    </source>
</evidence>
<dbReference type="Proteomes" id="UP001208689">
    <property type="component" value="Chromosome"/>
</dbReference>
<dbReference type="Pfam" id="PF05762">
    <property type="entry name" value="VWA_CoxE"/>
    <property type="match status" value="1"/>
</dbReference>
<dbReference type="InterPro" id="IPR008912">
    <property type="entry name" value="Uncharacterised_CoxE"/>
</dbReference>
<accession>A0ABY6HVB9</accession>
<feature type="domain" description="VWFA" evidence="2">
    <location>
        <begin position="561"/>
        <end position="729"/>
    </location>
</feature>
<feature type="compositionally biased region" description="Basic and acidic residues" evidence="1">
    <location>
        <begin position="243"/>
        <end position="253"/>
    </location>
</feature>
<evidence type="ECO:0000313" key="3">
    <source>
        <dbReference type="EMBL" id="UYP47462.1"/>
    </source>
</evidence>
<reference evidence="3" key="1">
    <citation type="submission" date="2022-09" db="EMBL/GenBank/DDBJ databases">
        <title>Actin cytoskeleton and complex cell architecture in an #Asgard archaeon.</title>
        <authorList>
            <person name="Ponce Toledo R.I."/>
            <person name="Schleper C."/>
            <person name="Rodrigues Oliveira T."/>
            <person name="Wollweber F."/>
            <person name="Xu J."/>
            <person name="Rittmann S."/>
            <person name="Klingl A."/>
            <person name="Pilhofer M."/>
        </authorList>
    </citation>
    <scope>NUCLEOTIDE SEQUENCE</scope>
    <source>
        <strain evidence="3">B-35</strain>
    </source>
</reference>
<dbReference type="SUPFAM" id="SSF53300">
    <property type="entry name" value="vWA-like"/>
    <property type="match status" value="1"/>
</dbReference>
<evidence type="ECO:0000256" key="1">
    <source>
        <dbReference type="SAM" id="MobiDB-lite"/>
    </source>
</evidence>
<gene>
    <name evidence="3" type="ORF">NEF87_003747</name>
</gene>
<sequence length="734" mass="83691">MFGIALDLEEFISTFIRRMRQHEKIRSPPSIRQGIALFKLLNSRFHRSPPLNMQDLLEAAIITTYYLDQHIASEIAQDIIISTLNERIADSREFRSYGTYENLLTLGNFGADYLKDIRVLDKLMKADPSVFQDTSKFLDEIYDAIKQDLSLQDLQFLEKRDKLEENLGDITDPELSMYANKLLGNDNQWKSQLGEIMQDLSKDLQKIFKNLNELGVSNDEIEQMKQEFCMDDKDGNSQFKNSSDSRDFSDSHSDSLTQQISDSIASNSLSQDSSRSELDPDQMDPMNFSQLKELMEKSTKIPPQSSWDSTKFKQALEEIRSAAKDLLQQSTTQEQFFEQLQEMMENLVPCDIQDIQDIANNLGVDPSHLDTILNQPLNNLHDLIEKNLGNMGQFSNMIQQLGPDSNMSRDLIQKGIEFQNSEFLGSMAQFSLEETANAVAKKNSDRLNALFLQGLRKASGDNLLHSWFFHQSKLSTSIRVLIKQFLQQLIIDKACFVVKHQMGKLKHGLMFSSQDLRYYRPGDPISQVDLEATFEHLLDQGKNLSTLNQNDILCRKEGGSSVKCFLILDKSGSMEGTKLKLATYSTAVLSSFLKREDFSIVLFDSDAYKFKTFTSHVDLDTIVSSLLDLSAEGGTQIEQTLNYVAQECAKCPANQKFLIFLFSDLAVYEQPAELKTILNQMQKYQIDIHLFHPENPNKLILQCLESILPVYVHHITSLSQIPQILTRAFHTALK</sequence>